<reference evidence="3 4" key="1">
    <citation type="journal article" date="2015" name="PLoS Pathog.">
        <title>Leptomonas seymouri: Adaptations to the Dixenous Life Cycle Analyzed by Genome Sequencing, Transcriptome Profiling and Co-infection with Leishmania donovani.</title>
        <authorList>
            <person name="Kraeva N."/>
            <person name="Butenko A."/>
            <person name="Hlavacova J."/>
            <person name="Kostygov A."/>
            <person name="Myskova J."/>
            <person name="Grybchuk D."/>
            <person name="Lestinova T."/>
            <person name="Votypka J."/>
            <person name="Volf P."/>
            <person name="Opperdoes F."/>
            <person name="Flegontov P."/>
            <person name="Lukes J."/>
            <person name="Yurchenko V."/>
        </authorList>
    </citation>
    <scope>NUCLEOTIDE SEQUENCE [LARGE SCALE GENOMIC DNA]</scope>
    <source>
        <strain evidence="3 4">ATCC 30220</strain>
    </source>
</reference>
<accession>A0A0N1I141</accession>
<dbReference type="OrthoDB" id="271172at2759"/>
<dbReference type="AlphaFoldDB" id="A0A0N1I141"/>
<feature type="region of interest" description="Disordered" evidence="1">
    <location>
        <begin position="211"/>
        <end position="232"/>
    </location>
</feature>
<feature type="compositionally biased region" description="Low complexity" evidence="1">
    <location>
        <begin position="211"/>
        <end position="225"/>
    </location>
</feature>
<evidence type="ECO:0000256" key="1">
    <source>
        <dbReference type="SAM" id="MobiDB-lite"/>
    </source>
</evidence>
<evidence type="ECO:0000313" key="4">
    <source>
        <dbReference type="Proteomes" id="UP000038009"/>
    </source>
</evidence>
<sequence length="317" mass="34629">MDCVALLTERVDLRDYPDYAGCIRANEFLGATLCEYYAATGMRCTVPLGYAASILYFYLYHRPRLSFADRPLSKLHHFFFPSAGYSTPLGVVGGIGVGFYQCAQDLSPARLRAITQKEKHDAVMAASQYMQRRSAAEGRLRAEQLFVSRALVALHLQADPVERELARLGLGERVSWESLLVPHGVLWTAAHSKVHDASRYKNYEGPVDAAENAPAPSSCAAAGAEKPPTEPQVGRGAYFTKIQTDALVSRAATLRSSPDEDRWMRSAGRLGAYGIFTMLLAWNSGSALFRLNMGLGLGVTVGAVASATRLDQMFAHM</sequence>
<name>A0A0N1I141_LEPSE</name>
<keyword evidence="2" id="KW-0472">Membrane</keyword>
<dbReference type="OMA" id="TGMRYTV"/>
<feature type="transmembrane region" description="Helical" evidence="2">
    <location>
        <begin position="36"/>
        <end position="60"/>
    </location>
</feature>
<comment type="caution">
    <text evidence="3">The sequence shown here is derived from an EMBL/GenBank/DDBJ whole genome shotgun (WGS) entry which is preliminary data.</text>
</comment>
<dbReference type="VEuPathDB" id="TriTrypDB:Lsey_0044_0030"/>
<keyword evidence="4" id="KW-1185">Reference proteome</keyword>
<gene>
    <name evidence="3" type="ORF">ABL78_2236</name>
</gene>
<organism evidence="3 4">
    <name type="scientific">Leptomonas seymouri</name>
    <dbReference type="NCBI Taxonomy" id="5684"/>
    <lineage>
        <taxon>Eukaryota</taxon>
        <taxon>Discoba</taxon>
        <taxon>Euglenozoa</taxon>
        <taxon>Kinetoplastea</taxon>
        <taxon>Metakinetoplastina</taxon>
        <taxon>Trypanosomatida</taxon>
        <taxon>Trypanosomatidae</taxon>
        <taxon>Leishmaniinae</taxon>
        <taxon>Leptomonas</taxon>
    </lineage>
</organism>
<keyword evidence="2" id="KW-0812">Transmembrane</keyword>
<proteinExistence type="predicted"/>
<feature type="transmembrane region" description="Helical" evidence="2">
    <location>
        <begin position="270"/>
        <end position="289"/>
    </location>
</feature>
<protein>
    <submittedName>
        <fullName evidence="3">Uncharacterized protein</fullName>
    </submittedName>
</protein>
<evidence type="ECO:0000256" key="2">
    <source>
        <dbReference type="SAM" id="Phobius"/>
    </source>
</evidence>
<keyword evidence="2" id="KW-1133">Transmembrane helix</keyword>
<dbReference type="EMBL" id="LJSK01000044">
    <property type="protein sequence ID" value="KPI88632.1"/>
    <property type="molecule type" value="Genomic_DNA"/>
</dbReference>
<evidence type="ECO:0000313" key="3">
    <source>
        <dbReference type="EMBL" id="KPI88632.1"/>
    </source>
</evidence>
<dbReference type="Proteomes" id="UP000038009">
    <property type="component" value="Unassembled WGS sequence"/>
</dbReference>